<sequence>MGVLFDEPIGKYCRRQVFYVEYGKSAGEAARVMKSSGVASVLVRKKGEPVGIVTLKDILFRVVSEGKDPEKVRVEEVMSSPLITINEKEPVKRALEMMDQHNVHRLLVVDDKGKVVGLAVETLISGDVFERQCKTRECEVEPKSWLSRYMMEVAEENIEQRMH</sequence>
<evidence type="ECO:0000256" key="1">
    <source>
        <dbReference type="ARBA" id="ARBA00023122"/>
    </source>
</evidence>
<dbReference type="InterPro" id="IPR000644">
    <property type="entry name" value="CBS_dom"/>
</dbReference>
<comment type="caution">
    <text evidence="4">The sequence shown here is derived from an EMBL/GenBank/DDBJ whole genome shotgun (WGS) entry which is preliminary data.</text>
</comment>
<dbReference type="PANTHER" id="PTHR43080">
    <property type="entry name" value="CBS DOMAIN-CONTAINING PROTEIN CBSX3, MITOCHONDRIAL"/>
    <property type="match status" value="1"/>
</dbReference>
<evidence type="ECO:0000313" key="4">
    <source>
        <dbReference type="EMBL" id="HFK20042.1"/>
    </source>
</evidence>
<dbReference type="PANTHER" id="PTHR43080:SF2">
    <property type="entry name" value="CBS DOMAIN-CONTAINING PROTEIN"/>
    <property type="match status" value="1"/>
</dbReference>
<proteinExistence type="predicted"/>
<feature type="domain" description="CBS" evidence="3">
    <location>
        <begin position="78"/>
        <end position="135"/>
    </location>
</feature>
<evidence type="ECO:0000256" key="2">
    <source>
        <dbReference type="PROSITE-ProRule" id="PRU00703"/>
    </source>
</evidence>
<dbReference type="AlphaFoldDB" id="A0A7C3F566"/>
<feature type="domain" description="CBS" evidence="3">
    <location>
        <begin position="13"/>
        <end position="70"/>
    </location>
</feature>
<accession>A0A7C3F566</accession>
<keyword evidence="1 2" id="KW-0129">CBS domain</keyword>
<organism evidence="4">
    <name type="scientific">Candidatus Methanomethylicus mesodigestus</name>
    <dbReference type="NCBI Taxonomy" id="1867258"/>
    <lineage>
        <taxon>Archaea</taxon>
        <taxon>Thermoproteota</taxon>
        <taxon>Methanosuratincolia</taxon>
        <taxon>Candidatus Methanomethylicales</taxon>
        <taxon>Candidatus Methanomethylicaceae</taxon>
        <taxon>Candidatus Methanomethylicus</taxon>
    </lineage>
</organism>
<dbReference type="SUPFAM" id="SSF54631">
    <property type="entry name" value="CBS-domain pair"/>
    <property type="match status" value="1"/>
</dbReference>
<gene>
    <name evidence="4" type="ORF">ENS19_02045</name>
</gene>
<dbReference type="EMBL" id="DSTX01000002">
    <property type="protein sequence ID" value="HFK20042.1"/>
    <property type="molecule type" value="Genomic_DNA"/>
</dbReference>
<name>A0A7C3F566_9CREN</name>
<dbReference type="Gene3D" id="3.10.580.10">
    <property type="entry name" value="CBS-domain"/>
    <property type="match status" value="1"/>
</dbReference>
<protein>
    <submittedName>
        <fullName evidence="4">CBS domain-containing protein</fullName>
    </submittedName>
</protein>
<dbReference type="InterPro" id="IPR046342">
    <property type="entry name" value="CBS_dom_sf"/>
</dbReference>
<dbReference type="InterPro" id="IPR051257">
    <property type="entry name" value="Diverse_CBS-Domain"/>
</dbReference>
<dbReference type="SMART" id="SM00116">
    <property type="entry name" value="CBS"/>
    <property type="match status" value="2"/>
</dbReference>
<evidence type="ECO:0000259" key="3">
    <source>
        <dbReference type="PROSITE" id="PS51371"/>
    </source>
</evidence>
<dbReference type="Pfam" id="PF00571">
    <property type="entry name" value="CBS"/>
    <property type="match status" value="2"/>
</dbReference>
<dbReference type="PROSITE" id="PS51371">
    <property type="entry name" value="CBS"/>
    <property type="match status" value="2"/>
</dbReference>
<reference evidence="4" key="1">
    <citation type="journal article" date="2020" name="mSystems">
        <title>Genome- and Community-Level Interaction Insights into Carbon Utilization and Element Cycling Functions of Hydrothermarchaeota in Hydrothermal Sediment.</title>
        <authorList>
            <person name="Zhou Z."/>
            <person name="Liu Y."/>
            <person name="Xu W."/>
            <person name="Pan J."/>
            <person name="Luo Z.H."/>
            <person name="Li M."/>
        </authorList>
    </citation>
    <scope>NUCLEOTIDE SEQUENCE [LARGE SCALE GENOMIC DNA]</scope>
    <source>
        <strain evidence="4">SpSt-468</strain>
    </source>
</reference>